<proteinExistence type="predicted"/>
<reference evidence="2" key="1">
    <citation type="submission" date="2018-05" db="EMBL/GenBank/DDBJ databases">
        <authorList>
            <person name="Lanie J.A."/>
            <person name="Ng W.-L."/>
            <person name="Kazmierczak K.M."/>
            <person name="Andrzejewski T.M."/>
            <person name="Davidsen T.M."/>
            <person name="Wayne K.J."/>
            <person name="Tettelin H."/>
            <person name="Glass J.I."/>
            <person name="Rusch D."/>
            <person name="Podicherti R."/>
            <person name="Tsui H.-C.T."/>
            <person name="Winkler M.E."/>
        </authorList>
    </citation>
    <scope>NUCLEOTIDE SEQUENCE</scope>
</reference>
<evidence type="ECO:0000313" key="2">
    <source>
        <dbReference type="EMBL" id="SUZ67316.1"/>
    </source>
</evidence>
<sequence>MVAVLRSQLELSEPNELQQAQRPHLRLVEGTENVPALSPRPHGSLTYWRRRVVAASILVGLVWVISGSPLVSSGEGGTPPVAVQKVVESAAGDVLGGGRVVVVQPGDTLWSIARILQPSGDVRPLVDRIAELNDGHSLVAGQTLTLP</sequence>
<dbReference type="Gene3D" id="3.10.350.10">
    <property type="entry name" value="LysM domain"/>
    <property type="match status" value="1"/>
</dbReference>
<protein>
    <recommendedName>
        <fullName evidence="1">LysM domain-containing protein</fullName>
    </recommendedName>
</protein>
<gene>
    <name evidence="2" type="ORF">METZ01_LOCUS20170</name>
</gene>
<dbReference type="PROSITE" id="PS51782">
    <property type="entry name" value="LYSM"/>
    <property type="match status" value="1"/>
</dbReference>
<dbReference type="AlphaFoldDB" id="A0A381PJW6"/>
<dbReference type="InterPro" id="IPR018392">
    <property type="entry name" value="LysM"/>
</dbReference>
<accession>A0A381PJW6</accession>
<dbReference type="EMBL" id="UINC01001008">
    <property type="protein sequence ID" value="SUZ67316.1"/>
    <property type="molecule type" value="Genomic_DNA"/>
</dbReference>
<feature type="domain" description="LysM" evidence="1">
    <location>
        <begin position="99"/>
        <end position="146"/>
    </location>
</feature>
<organism evidence="2">
    <name type="scientific">marine metagenome</name>
    <dbReference type="NCBI Taxonomy" id="408172"/>
    <lineage>
        <taxon>unclassified sequences</taxon>
        <taxon>metagenomes</taxon>
        <taxon>ecological metagenomes</taxon>
    </lineage>
</organism>
<dbReference type="SMART" id="SM00257">
    <property type="entry name" value="LysM"/>
    <property type="match status" value="1"/>
</dbReference>
<dbReference type="Pfam" id="PF01476">
    <property type="entry name" value="LysM"/>
    <property type="match status" value="1"/>
</dbReference>
<name>A0A381PJW6_9ZZZZ</name>
<dbReference type="InterPro" id="IPR036779">
    <property type="entry name" value="LysM_dom_sf"/>
</dbReference>
<dbReference type="CDD" id="cd00118">
    <property type="entry name" value="LysM"/>
    <property type="match status" value="1"/>
</dbReference>
<evidence type="ECO:0000259" key="1">
    <source>
        <dbReference type="PROSITE" id="PS51782"/>
    </source>
</evidence>